<dbReference type="InterPro" id="IPR006385">
    <property type="entry name" value="HAD_hydro_SerB1"/>
</dbReference>
<evidence type="ECO:0000256" key="1">
    <source>
        <dbReference type="ARBA" id="ARBA00022723"/>
    </source>
</evidence>
<dbReference type="AlphaFoldDB" id="A0AAV2VJC8"/>
<organism evidence="4 5">
    <name type="scientific">Vibrio nigripulchritudo SOn1</name>
    <dbReference type="NCBI Taxonomy" id="1238450"/>
    <lineage>
        <taxon>Bacteria</taxon>
        <taxon>Pseudomonadati</taxon>
        <taxon>Pseudomonadota</taxon>
        <taxon>Gammaproteobacteria</taxon>
        <taxon>Vibrionales</taxon>
        <taxon>Vibrionaceae</taxon>
        <taxon>Vibrio</taxon>
    </lineage>
</organism>
<dbReference type="CDD" id="cd02612">
    <property type="entry name" value="HAD_PGPPase"/>
    <property type="match status" value="1"/>
</dbReference>
<name>A0AAV2VJC8_9VIBR</name>
<dbReference type="InterPro" id="IPR023214">
    <property type="entry name" value="HAD_sf"/>
</dbReference>
<dbReference type="InterPro" id="IPR036412">
    <property type="entry name" value="HAD-like_sf"/>
</dbReference>
<keyword evidence="3" id="KW-0460">Magnesium</keyword>
<comment type="caution">
    <text evidence="4">The sequence shown here is derived from an EMBL/GenBank/DDBJ whole genome shotgun (WGS) entry which is preliminary data.</text>
</comment>
<dbReference type="GO" id="GO:0046872">
    <property type="term" value="F:metal ion binding"/>
    <property type="evidence" value="ECO:0007669"/>
    <property type="project" value="UniProtKB-KW"/>
</dbReference>
<dbReference type="Gene3D" id="3.40.50.1000">
    <property type="entry name" value="HAD superfamily/HAD-like"/>
    <property type="match status" value="1"/>
</dbReference>
<evidence type="ECO:0000313" key="5">
    <source>
        <dbReference type="Proteomes" id="UP000018211"/>
    </source>
</evidence>
<keyword evidence="2 4" id="KW-0378">Hydrolase</keyword>
<dbReference type="PANTHER" id="PTHR43344:SF13">
    <property type="entry name" value="PHOSPHATASE RV3661-RELATED"/>
    <property type="match status" value="1"/>
</dbReference>
<dbReference type="RefSeq" id="WP_022610501.1">
    <property type="nucleotide sequence ID" value="NZ_LK391965.1"/>
</dbReference>
<dbReference type="EMBL" id="CAOF01000031">
    <property type="protein sequence ID" value="CCO44775.1"/>
    <property type="molecule type" value="Genomic_DNA"/>
</dbReference>
<dbReference type="InterPro" id="IPR050582">
    <property type="entry name" value="HAD-like_SerB"/>
</dbReference>
<accession>A0AAV2VJC8</accession>
<sequence length="218" mass="25171">MTKPLFVFDLDKTLVHGDCSMIWNQFLVDEGVATQPNFLSEDKRLMAMYALGDMDMQEYLDFSLNPITEHSIIKVNQLVEKCVLQRILKHVFPQARDLLAQLKQDDVTTLVISASVHFLVKHVANQLGIEHAIGIDLIENNERYTTKISGIASYQHGKVTRLKSWLKEQNVSYDRIIFYTDSINDLPLCQYADEVHLVNPCPQIRAYGFENNWNIINW</sequence>
<protein>
    <submittedName>
        <fullName evidence="4">HAD-superfamily hydrolase, subfamily IB, PSPase-like</fullName>
    </submittedName>
</protein>
<proteinExistence type="predicted"/>
<evidence type="ECO:0000256" key="3">
    <source>
        <dbReference type="ARBA" id="ARBA00022842"/>
    </source>
</evidence>
<dbReference type="NCBIfam" id="TIGR01488">
    <property type="entry name" value="HAD-SF-IB"/>
    <property type="match status" value="1"/>
</dbReference>
<dbReference type="Proteomes" id="UP000018211">
    <property type="component" value="Unassembled WGS sequence"/>
</dbReference>
<dbReference type="SUPFAM" id="SSF56784">
    <property type="entry name" value="HAD-like"/>
    <property type="match status" value="1"/>
</dbReference>
<evidence type="ECO:0000256" key="2">
    <source>
        <dbReference type="ARBA" id="ARBA00022801"/>
    </source>
</evidence>
<gene>
    <name evidence="4" type="ORF">VIBNISOn1_1260008</name>
</gene>
<dbReference type="PANTHER" id="PTHR43344">
    <property type="entry name" value="PHOSPHOSERINE PHOSPHATASE"/>
    <property type="match status" value="1"/>
</dbReference>
<keyword evidence="1" id="KW-0479">Metal-binding</keyword>
<evidence type="ECO:0000313" key="4">
    <source>
        <dbReference type="EMBL" id="CCO44775.1"/>
    </source>
</evidence>
<dbReference type="NCBIfam" id="TIGR01490">
    <property type="entry name" value="HAD-SF-IB-hyp1"/>
    <property type="match status" value="1"/>
</dbReference>
<dbReference type="Gene3D" id="1.20.1440.100">
    <property type="entry name" value="SG protein - dephosphorylation function"/>
    <property type="match status" value="1"/>
</dbReference>
<dbReference type="Pfam" id="PF12710">
    <property type="entry name" value="HAD"/>
    <property type="match status" value="1"/>
</dbReference>
<dbReference type="GO" id="GO:0016787">
    <property type="term" value="F:hydrolase activity"/>
    <property type="evidence" value="ECO:0007669"/>
    <property type="project" value="UniProtKB-KW"/>
</dbReference>
<reference evidence="4 5" key="1">
    <citation type="journal article" date="2013" name="ISME J.">
        <title>Comparative genomics of pathogenic lineages of Vibrio nigripulchritudo identifies virulence-associated traits.</title>
        <authorList>
            <person name="Goudenege D."/>
            <person name="Labreuche Y."/>
            <person name="Krin E."/>
            <person name="Ansquer D."/>
            <person name="Mangenot S."/>
            <person name="Calteau A."/>
            <person name="Medigue C."/>
            <person name="Mazel D."/>
            <person name="Polz M.F."/>
            <person name="Le Roux F."/>
        </authorList>
    </citation>
    <scope>NUCLEOTIDE SEQUENCE [LARGE SCALE GENOMIC DNA]</scope>
    <source>
        <strain evidence="4 5">SOn1</strain>
    </source>
</reference>